<evidence type="ECO:0000259" key="2">
    <source>
        <dbReference type="Pfam" id="PF20586"/>
    </source>
</evidence>
<proteinExistence type="predicted"/>
<gene>
    <name evidence="3" type="ORF">NMY3_01232</name>
</gene>
<dbReference type="GeneID" id="60421312"/>
<feature type="domain" description="DUF6788" evidence="2">
    <location>
        <begin position="160"/>
        <end position="221"/>
    </location>
</feature>
<keyword evidence="4" id="KW-1185">Reference proteome</keyword>
<accession>A0A654LWP6</accession>
<evidence type="ECO:0000313" key="4">
    <source>
        <dbReference type="Proteomes" id="UP000058925"/>
    </source>
</evidence>
<dbReference type="Pfam" id="PF20586">
    <property type="entry name" value="DUF6788"/>
    <property type="match status" value="1"/>
</dbReference>
<evidence type="ECO:0000256" key="1">
    <source>
        <dbReference type="SAM" id="Coils"/>
    </source>
</evidence>
<protein>
    <recommendedName>
        <fullName evidence="2">DUF6788 domain-containing protein</fullName>
    </recommendedName>
</protein>
<organism evidence="3 4">
    <name type="scientific">Candidatus Nitrosocosmicus oleophilus</name>
    <dbReference type="NCBI Taxonomy" id="1353260"/>
    <lineage>
        <taxon>Archaea</taxon>
        <taxon>Nitrososphaerota</taxon>
        <taxon>Nitrososphaeria</taxon>
        <taxon>Nitrososphaerales</taxon>
        <taxon>Nitrososphaeraceae</taxon>
        <taxon>Candidatus Nitrosocosmicus</taxon>
    </lineage>
</organism>
<dbReference type="Proteomes" id="UP000058925">
    <property type="component" value="Chromosome"/>
</dbReference>
<dbReference type="AlphaFoldDB" id="A0A654LWP6"/>
<dbReference type="OrthoDB" id="237450at2157"/>
<sequence length="224" mass="26509">MFSYKSEQNSSDPVLNIGTDMKDYINFMFPEKSFKEKEKPILYLIKSCEYYDLSERESIESINKVLGDKSISRRTYYNYKKKLYDSQAFGLLKNSCYNTIGVKLFILDSILDDWEHTKRADKLIGQQFPKRKQVLEDEEKQKEELNNVMNRAEANINKLKEMETSQSRIDSTLPSNHTTREEFVKCGKEFCLQCPHGPYYYAYWKDSTTKKIKKKYLGVIDPRQ</sequence>
<name>A0A654LWP6_9ARCH</name>
<dbReference type="InterPro" id="IPR046738">
    <property type="entry name" value="DUF6788"/>
</dbReference>
<keyword evidence="1" id="KW-0175">Coiled coil</keyword>
<reference evidence="4" key="1">
    <citation type="submission" date="2015-10" db="EMBL/GenBank/DDBJ databases">
        <title>Niche specialization of a soil ammonia-oxidizing archaeon, Candidatus Nitrosocosmicus oleophilus.</title>
        <authorList>
            <person name="Jung M.-Y."/>
            <person name="Rhee S.-K."/>
        </authorList>
    </citation>
    <scope>NUCLEOTIDE SEQUENCE [LARGE SCALE GENOMIC DNA]</scope>
    <source>
        <strain evidence="4">MY3</strain>
    </source>
</reference>
<dbReference type="KEGG" id="taa:NMY3_01232"/>
<evidence type="ECO:0000313" key="3">
    <source>
        <dbReference type="EMBL" id="ALI35437.1"/>
    </source>
</evidence>
<dbReference type="EMBL" id="CP012850">
    <property type="protein sequence ID" value="ALI35437.1"/>
    <property type="molecule type" value="Genomic_DNA"/>
</dbReference>
<feature type="coiled-coil region" evidence="1">
    <location>
        <begin position="131"/>
        <end position="162"/>
    </location>
</feature>
<dbReference type="RefSeq" id="WP_196817903.1">
    <property type="nucleotide sequence ID" value="NZ_CP012850.1"/>
</dbReference>